<dbReference type="PROSITE" id="PS51118">
    <property type="entry name" value="HTH_HXLR"/>
    <property type="match status" value="1"/>
</dbReference>
<dbReference type="InterPro" id="IPR002577">
    <property type="entry name" value="HTH_HxlR"/>
</dbReference>
<evidence type="ECO:0000256" key="3">
    <source>
        <dbReference type="ARBA" id="ARBA00023163"/>
    </source>
</evidence>
<organism evidence="5 6">
    <name type="scientific">Hymenobacter volaticus</name>
    <dbReference type="NCBI Taxonomy" id="2932254"/>
    <lineage>
        <taxon>Bacteria</taxon>
        <taxon>Pseudomonadati</taxon>
        <taxon>Bacteroidota</taxon>
        <taxon>Cytophagia</taxon>
        <taxon>Cytophagales</taxon>
        <taxon>Hymenobacteraceae</taxon>
        <taxon>Hymenobacter</taxon>
    </lineage>
</organism>
<dbReference type="SUPFAM" id="SSF46785">
    <property type="entry name" value="Winged helix' DNA-binding domain"/>
    <property type="match status" value="1"/>
</dbReference>
<keyword evidence="2" id="KW-0238">DNA-binding</keyword>
<name>A0ABY4GEW0_9BACT</name>
<protein>
    <submittedName>
        <fullName evidence="5">Helix-turn-helix transcriptional regulator</fullName>
    </submittedName>
</protein>
<evidence type="ECO:0000259" key="4">
    <source>
        <dbReference type="PROSITE" id="PS51118"/>
    </source>
</evidence>
<dbReference type="PANTHER" id="PTHR33204">
    <property type="entry name" value="TRANSCRIPTIONAL REGULATOR, MARR FAMILY"/>
    <property type="match status" value="1"/>
</dbReference>
<proteinExistence type="predicted"/>
<evidence type="ECO:0000256" key="1">
    <source>
        <dbReference type="ARBA" id="ARBA00023015"/>
    </source>
</evidence>
<gene>
    <name evidence="5" type="ORF">MUN86_27360</name>
</gene>
<keyword evidence="1" id="KW-0805">Transcription regulation</keyword>
<dbReference type="InterPro" id="IPR036388">
    <property type="entry name" value="WH-like_DNA-bd_sf"/>
</dbReference>
<evidence type="ECO:0000313" key="6">
    <source>
        <dbReference type="Proteomes" id="UP000830401"/>
    </source>
</evidence>
<dbReference type="RefSeq" id="WP_245127158.1">
    <property type="nucleotide sequence ID" value="NZ_CP095065.1"/>
</dbReference>
<feature type="domain" description="HTH hxlR-type" evidence="4">
    <location>
        <begin position="1"/>
        <end position="84"/>
    </location>
</feature>
<evidence type="ECO:0000313" key="5">
    <source>
        <dbReference type="EMBL" id="UOQ69408.1"/>
    </source>
</evidence>
<dbReference type="Gene3D" id="1.10.10.10">
    <property type="entry name" value="Winged helix-like DNA-binding domain superfamily/Winged helix DNA-binding domain"/>
    <property type="match status" value="1"/>
</dbReference>
<keyword evidence="5" id="KW-0614">Plasmid</keyword>
<keyword evidence="3" id="KW-0804">Transcription</keyword>
<reference evidence="5" key="1">
    <citation type="submission" date="2022-04" db="EMBL/GenBank/DDBJ databases">
        <title>Hymenobacter sp. isolated from the air.</title>
        <authorList>
            <person name="Won M."/>
            <person name="Lee C.-M."/>
            <person name="Woen H.-Y."/>
            <person name="Kwon S.-W."/>
        </authorList>
    </citation>
    <scope>NUCLEOTIDE SEQUENCE</scope>
    <source>
        <strain evidence="5">5420S-77</strain>
        <plasmid evidence="5">unnamed4</plasmid>
    </source>
</reference>
<sequence>MSLLYFVKQDLRRPSQLHRQLPDATRRVLNLQLRQLVAHELLRKQDLTQRLRHVEYDLTELGESLIPLLVSLSEWGDTHQNHLRPVIRQELALELKQAG</sequence>
<dbReference type="Proteomes" id="UP000830401">
    <property type="component" value="Plasmid unnamed4"/>
</dbReference>
<keyword evidence="6" id="KW-1185">Reference proteome</keyword>
<dbReference type="EMBL" id="CP095065">
    <property type="protein sequence ID" value="UOQ69408.1"/>
    <property type="molecule type" value="Genomic_DNA"/>
</dbReference>
<evidence type="ECO:0000256" key="2">
    <source>
        <dbReference type="ARBA" id="ARBA00023125"/>
    </source>
</evidence>
<dbReference type="Pfam" id="PF01638">
    <property type="entry name" value="HxlR"/>
    <property type="match status" value="1"/>
</dbReference>
<accession>A0ABY4GEW0</accession>
<dbReference type="InterPro" id="IPR036390">
    <property type="entry name" value="WH_DNA-bd_sf"/>
</dbReference>
<geneLocation type="plasmid" evidence="5 6">
    <name>unnamed4</name>
</geneLocation>
<dbReference type="PANTHER" id="PTHR33204:SF29">
    <property type="entry name" value="TRANSCRIPTIONAL REGULATOR"/>
    <property type="match status" value="1"/>
</dbReference>